<keyword evidence="1" id="KW-1133">Transmembrane helix</keyword>
<evidence type="ECO:0000256" key="1">
    <source>
        <dbReference type="SAM" id="Phobius"/>
    </source>
</evidence>
<feature type="transmembrane region" description="Helical" evidence="1">
    <location>
        <begin position="41"/>
        <end position="60"/>
    </location>
</feature>
<reference evidence="2" key="1">
    <citation type="journal article" date="2021" name="Proc. Natl. Acad. Sci. U.S.A.">
        <title>A Catalog of Tens of Thousands of Viruses from Human Metagenomes Reveals Hidden Associations with Chronic Diseases.</title>
        <authorList>
            <person name="Tisza M.J."/>
            <person name="Buck C.B."/>
        </authorList>
    </citation>
    <scope>NUCLEOTIDE SEQUENCE</scope>
    <source>
        <strain evidence="2">CtagO6</strain>
    </source>
</reference>
<proteinExistence type="predicted"/>
<name>A0A8S5NQ18_9CAUD</name>
<keyword evidence="1" id="KW-0472">Membrane</keyword>
<evidence type="ECO:0000313" key="2">
    <source>
        <dbReference type="EMBL" id="DAD96320.1"/>
    </source>
</evidence>
<accession>A0A8S5NQ18</accession>
<organism evidence="2">
    <name type="scientific">Myoviridae sp. ctagO6</name>
    <dbReference type="NCBI Taxonomy" id="2826667"/>
    <lineage>
        <taxon>Viruses</taxon>
        <taxon>Duplodnaviria</taxon>
        <taxon>Heunggongvirae</taxon>
        <taxon>Uroviricota</taxon>
        <taxon>Caudoviricetes</taxon>
    </lineage>
</organism>
<keyword evidence="1" id="KW-0812">Transmembrane</keyword>
<dbReference type="EMBL" id="BK015215">
    <property type="protein sequence ID" value="DAD96320.1"/>
    <property type="molecule type" value="Genomic_DNA"/>
</dbReference>
<protein>
    <submittedName>
        <fullName evidence="2">Uncharacterized protein</fullName>
    </submittedName>
</protein>
<sequence>MMTRTRKIPCAVVTQGNEEAERELRASLRVARKQLQMVERLVWLQWLALIVLVPTCIVLLSRI</sequence>